<gene>
    <name evidence="2" type="ORF">RAS12_11400</name>
</gene>
<evidence type="ECO:0000256" key="1">
    <source>
        <dbReference type="SAM" id="Phobius"/>
    </source>
</evidence>
<keyword evidence="1" id="KW-1133">Transmembrane helix</keyword>
<evidence type="ECO:0000313" key="2">
    <source>
        <dbReference type="EMBL" id="WMD22949.1"/>
    </source>
</evidence>
<keyword evidence="3" id="KW-1185">Reference proteome</keyword>
<organism evidence="2 3">
    <name type="scientific">Achromobacter seleniivolatilans</name>
    <dbReference type="NCBI Taxonomy" id="3047478"/>
    <lineage>
        <taxon>Bacteria</taxon>
        <taxon>Pseudomonadati</taxon>
        <taxon>Pseudomonadota</taxon>
        <taxon>Betaproteobacteria</taxon>
        <taxon>Burkholderiales</taxon>
        <taxon>Alcaligenaceae</taxon>
        <taxon>Achromobacter</taxon>
    </lineage>
</organism>
<feature type="transmembrane region" description="Helical" evidence="1">
    <location>
        <begin position="57"/>
        <end position="77"/>
    </location>
</feature>
<proteinExistence type="predicted"/>
<accession>A0ABY9M7J4</accession>
<keyword evidence="1" id="KW-0472">Membrane</keyword>
<name>A0ABY9M7J4_9BURK</name>
<reference evidence="2 3" key="1">
    <citation type="submission" date="2023-08" db="EMBL/GenBank/DDBJ databases">
        <title>Achromobacter seleniivolatilans sp. nov., isolated from seleniferous soil.</title>
        <authorList>
            <person name="Zhang S."/>
            <person name="Li K."/>
            <person name="Peng J."/>
            <person name="Zhao Q."/>
            <person name="Wang H."/>
            <person name="Guo Y."/>
        </authorList>
    </citation>
    <scope>NUCLEOTIDE SEQUENCE [LARGE SCALE GENOMIC DNA]</scope>
    <source>
        <strain evidence="2 3">R39</strain>
    </source>
</reference>
<evidence type="ECO:0000313" key="3">
    <source>
        <dbReference type="Proteomes" id="UP001234798"/>
    </source>
</evidence>
<evidence type="ECO:0008006" key="4">
    <source>
        <dbReference type="Google" id="ProtNLM"/>
    </source>
</evidence>
<dbReference type="RefSeq" id="WP_306948402.1">
    <property type="nucleotide sequence ID" value="NZ_CP132976.1"/>
</dbReference>
<dbReference type="EMBL" id="CP132976">
    <property type="protein sequence ID" value="WMD22949.1"/>
    <property type="molecule type" value="Genomic_DNA"/>
</dbReference>
<keyword evidence="1" id="KW-0812">Transmembrane</keyword>
<dbReference type="Proteomes" id="UP001234798">
    <property type="component" value="Chromosome"/>
</dbReference>
<sequence>MLVGILSTIGGVLFFVGVLAALVVFLRGVFSIQAGPGATREDRKIKGRAMLKQIMPNVLKCFAVATVGLIVIIVAAAI</sequence>
<protein>
    <recommendedName>
        <fullName evidence="4">HIG1 domain-containing protein</fullName>
    </recommendedName>
</protein>
<feature type="transmembrane region" description="Helical" evidence="1">
    <location>
        <begin position="12"/>
        <end position="36"/>
    </location>
</feature>